<gene>
    <name evidence="7" type="ORF">PHYBLDRAFT_185704</name>
</gene>
<dbReference type="Proteomes" id="UP000077315">
    <property type="component" value="Unassembled WGS sequence"/>
</dbReference>
<evidence type="ECO:0000256" key="3">
    <source>
        <dbReference type="ARBA" id="ARBA00022692"/>
    </source>
</evidence>
<keyword evidence="8" id="KW-1185">Reference proteome</keyword>
<dbReference type="GeneID" id="29000031"/>
<dbReference type="OrthoDB" id="277931at2759"/>
<dbReference type="FunCoup" id="A0A167PID7">
    <property type="interactions" value="10"/>
</dbReference>
<evidence type="ECO:0000256" key="4">
    <source>
        <dbReference type="ARBA" id="ARBA00022989"/>
    </source>
</evidence>
<evidence type="ECO:0000256" key="6">
    <source>
        <dbReference type="SAM" id="Phobius"/>
    </source>
</evidence>
<dbReference type="GO" id="GO:0016020">
    <property type="term" value="C:membrane"/>
    <property type="evidence" value="ECO:0007669"/>
    <property type="project" value="UniProtKB-SubCell"/>
</dbReference>
<evidence type="ECO:0000313" key="8">
    <source>
        <dbReference type="Proteomes" id="UP000077315"/>
    </source>
</evidence>
<evidence type="ECO:0008006" key="9">
    <source>
        <dbReference type="Google" id="ProtNLM"/>
    </source>
</evidence>
<keyword evidence="4 6" id="KW-1133">Transmembrane helix</keyword>
<dbReference type="VEuPathDB" id="FungiDB:PHYBLDRAFT_185704"/>
<dbReference type="RefSeq" id="XP_018296028.1">
    <property type="nucleotide sequence ID" value="XM_018439125.1"/>
</dbReference>
<dbReference type="STRING" id="763407.A0A167PID7"/>
<sequence length="521" mass="56949">MTGSNHKPTNPIQMSIDNWNHQQRLAIARVSGQALSLVDPIVHRSWGMTWWDLLLDHLDLSQLETESTPYAFEDALSLLSRQDSDIRIDILTDLLAIALQLDKVDYEKSGIIYDARSRCFFFALTRLLGLDTGDMCAVERSIGQQMYFALQEASKADSDSDRVAGMGRQAQKAMDETNNKKKAFRWLATGAGIIGGGAVIALTGGLAAPLVAPLVAGLTGATFFATAGGVALITSLFGLTGGGLAGWKMHRRTRGLEEFEFVQILNDSDLPPIPALSCTICITGFLAESKEEVEAPWADAFSRKGINSDIYCLSYETEALLTLGHSFRRFVTSQAAKYAGVEVAKQTVLRAVFAAVALPATLLSIADVIDNPWQIASDRSRKAGLILADVLQERVQGNRPCNLIGYSCGTIVIWHCLKELFDRGCEGIVDNVVLMGAPISCHEQQTWNEIVSTVSGRFVNCYTSKDWVLAFVYRLHSLDTSVAGLEPVQINRIENIELDLDGHLGYTDAVEDILCNLVKIV</sequence>
<name>A0A167PID7_PHYB8</name>
<dbReference type="PANTHER" id="PTHR17920">
    <property type="entry name" value="TRANSMEMBRANE AND COILED-COIL DOMAIN-CONTAINING PROTEIN 4 TMCO4"/>
    <property type="match status" value="1"/>
</dbReference>
<dbReference type="InterPro" id="IPR007941">
    <property type="entry name" value="DUF726"/>
</dbReference>
<dbReference type="AlphaFoldDB" id="A0A167PID7"/>
<accession>A0A167PID7</accession>
<comment type="subcellular location">
    <subcellularLocation>
        <location evidence="1">Membrane</location>
        <topology evidence="1">Multi-pass membrane protein</topology>
    </subcellularLocation>
</comment>
<dbReference type="InParanoid" id="A0A167PID7"/>
<dbReference type="Pfam" id="PF05277">
    <property type="entry name" value="DUF726"/>
    <property type="match status" value="1"/>
</dbReference>
<dbReference type="EMBL" id="KV440974">
    <property type="protein sequence ID" value="OAD77988.1"/>
    <property type="molecule type" value="Genomic_DNA"/>
</dbReference>
<evidence type="ECO:0000256" key="5">
    <source>
        <dbReference type="ARBA" id="ARBA00023136"/>
    </source>
</evidence>
<evidence type="ECO:0000313" key="7">
    <source>
        <dbReference type="EMBL" id="OAD77988.1"/>
    </source>
</evidence>
<reference evidence="8" key="1">
    <citation type="submission" date="2015-06" db="EMBL/GenBank/DDBJ databases">
        <title>Expansion of signal transduction pathways in fungi by whole-genome duplication.</title>
        <authorList>
            <consortium name="DOE Joint Genome Institute"/>
            <person name="Corrochano L.M."/>
            <person name="Kuo A."/>
            <person name="Marcet-Houben M."/>
            <person name="Polaino S."/>
            <person name="Salamov A."/>
            <person name="Villalobos J.M."/>
            <person name="Alvarez M.I."/>
            <person name="Avalos J."/>
            <person name="Benito E.P."/>
            <person name="Benoit I."/>
            <person name="Burger G."/>
            <person name="Camino L.P."/>
            <person name="Canovas D."/>
            <person name="Cerda-Olmedo E."/>
            <person name="Cheng J.-F."/>
            <person name="Dominguez A."/>
            <person name="Elias M."/>
            <person name="Eslava A.P."/>
            <person name="Glaser F."/>
            <person name="Grimwood J."/>
            <person name="Gutierrez G."/>
            <person name="Heitman J."/>
            <person name="Henrissat B."/>
            <person name="Iturriaga E.A."/>
            <person name="Lang B.F."/>
            <person name="Lavin J.L."/>
            <person name="Lee S."/>
            <person name="Li W."/>
            <person name="Lindquist E."/>
            <person name="Lopez-Garcia S."/>
            <person name="Luque E.M."/>
            <person name="Marcos A.T."/>
            <person name="Martin J."/>
            <person name="McCluskey K."/>
            <person name="Medina H.R."/>
            <person name="Miralles-Duran A."/>
            <person name="Miyazaki A."/>
            <person name="Munoz-Torres E."/>
            <person name="Oguiza J.A."/>
            <person name="Ohm R."/>
            <person name="Olmedo M."/>
            <person name="Orejas M."/>
            <person name="Ortiz-Castellanos L."/>
            <person name="Pisabarro A.G."/>
            <person name="Rodriguez-Romero J."/>
            <person name="Ruiz-Herrera J."/>
            <person name="Ruiz-Vazquez R."/>
            <person name="Sanz C."/>
            <person name="Schackwitz W."/>
            <person name="Schmutz J."/>
            <person name="Shahriari M."/>
            <person name="Shelest E."/>
            <person name="Silva-Franco F."/>
            <person name="Soanes D."/>
            <person name="Syed K."/>
            <person name="Tagua V.G."/>
            <person name="Talbot N.J."/>
            <person name="Thon M."/>
            <person name="De vries R.P."/>
            <person name="Wiebenga A."/>
            <person name="Yadav J.S."/>
            <person name="Braun E.L."/>
            <person name="Baker S."/>
            <person name="Garre V."/>
            <person name="Horwitz B."/>
            <person name="Torres-Martinez S."/>
            <person name="Idnurm A."/>
            <person name="Herrera-Estrella A."/>
            <person name="Gabaldon T."/>
            <person name="Grigoriev I.V."/>
        </authorList>
    </citation>
    <scope>NUCLEOTIDE SEQUENCE [LARGE SCALE GENOMIC DNA]</scope>
    <source>
        <strain evidence="8">NRRL 1555(-)</strain>
    </source>
</reference>
<proteinExistence type="inferred from homology"/>
<keyword evidence="3 6" id="KW-0812">Transmembrane</keyword>
<keyword evidence="5 6" id="KW-0472">Membrane</keyword>
<dbReference type="PANTHER" id="PTHR17920:SF23">
    <property type="entry name" value="DUF726-DOMAIN-CONTAINING PROTEIN"/>
    <property type="match status" value="1"/>
</dbReference>
<dbReference type="SUPFAM" id="SSF53474">
    <property type="entry name" value="alpha/beta-Hydrolases"/>
    <property type="match status" value="1"/>
</dbReference>
<feature type="transmembrane region" description="Helical" evidence="6">
    <location>
        <begin position="223"/>
        <end position="247"/>
    </location>
</feature>
<feature type="transmembrane region" description="Helical" evidence="6">
    <location>
        <begin position="186"/>
        <end position="211"/>
    </location>
</feature>
<evidence type="ECO:0000256" key="1">
    <source>
        <dbReference type="ARBA" id="ARBA00004141"/>
    </source>
</evidence>
<protein>
    <recommendedName>
        <fullName evidence="9">DUF726-domain-containing protein</fullName>
    </recommendedName>
</protein>
<comment type="similarity">
    <text evidence="2">Belongs to the TMCO4 family.</text>
</comment>
<dbReference type="InterPro" id="IPR029058">
    <property type="entry name" value="AB_hydrolase_fold"/>
</dbReference>
<organism evidence="7 8">
    <name type="scientific">Phycomyces blakesleeanus (strain ATCC 8743b / DSM 1359 / FGSC 10004 / NBRC 33097 / NRRL 1555)</name>
    <dbReference type="NCBI Taxonomy" id="763407"/>
    <lineage>
        <taxon>Eukaryota</taxon>
        <taxon>Fungi</taxon>
        <taxon>Fungi incertae sedis</taxon>
        <taxon>Mucoromycota</taxon>
        <taxon>Mucoromycotina</taxon>
        <taxon>Mucoromycetes</taxon>
        <taxon>Mucorales</taxon>
        <taxon>Phycomycetaceae</taxon>
        <taxon>Phycomyces</taxon>
    </lineage>
</organism>
<evidence type="ECO:0000256" key="2">
    <source>
        <dbReference type="ARBA" id="ARBA00009824"/>
    </source>
</evidence>